<dbReference type="AlphaFoldDB" id="A0A1G7NJV7"/>
<gene>
    <name evidence="1" type="ORF">SAMN05421827_101385</name>
</gene>
<reference evidence="2" key="1">
    <citation type="submission" date="2016-10" db="EMBL/GenBank/DDBJ databases">
        <authorList>
            <person name="Varghese N."/>
            <person name="Submissions S."/>
        </authorList>
    </citation>
    <scope>NUCLEOTIDE SEQUENCE [LARGE SCALE GENOMIC DNA]</scope>
    <source>
        <strain evidence="2">DSM 17933</strain>
    </source>
</reference>
<accession>A0A1G7NJV7</accession>
<protein>
    <submittedName>
        <fullName evidence="1">Uncharacterized protein</fullName>
    </submittedName>
</protein>
<dbReference type="OrthoDB" id="1261987at2"/>
<evidence type="ECO:0000313" key="2">
    <source>
        <dbReference type="Proteomes" id="UP000199643"/>
    </source>
</evidence>
<dbReference type="Proteomes" id="UP000199643">
    <property type="component" value="Unassembled WGS sequence"/>
</dbReference>
<organism evidence="1 2">
    <name type="scientific">Pedobacter terrae</name>
    <dbReference type="NCBI Taxonomy" id="405671"/>
    <lineage>
        <taxon>Bacteria</taxon>
        <taxon>Pseudomonadati</taxon>
        <taxon>Bacteroidota</taxon>
        <taxon>Sphingobacteriia</taxon>
        <taxon>Sphingobacteriales</taxon>
        <taxon>Sphingobacteriaceae</taxon>
        <taxon>Pedobacter</taxon>
    </lineage>
</organism>
<keyword evidence="2" id="KW-1185">Reference proteome</keyword>
<proteinExistence type="predicted"/>
<name>A0A1G7NJV7_9SPHI</name>
<evidence type="ECO:0000313" key="1">
    <source>
        <dbReference type="EMBL" id="SDF74252.1"/>
    </source>
</evidence>
<dbReference type="RefSeq" id="WP_143009006.1">
    <property type="nucleotide sequence ID" value="NZ_FNCH01000001.1"/>
</dbReference>
<sequence>MPDNLGVIYKLKTELEKNDVELTTYTTDKSKEEYSFIFDCVKHIQYHINMKGMRVYSIKTRSKKTKYNRRTKINRSNKSFSSYYYNFHIRIYEFKNNEIAKKQFEILNNASKSGEGYCNRNFNTQFVLKKNEIFEFETMDDKSISFMNKYIMFIDDKL</sequence>
<dbReference type="EMBL" id="FNCH01000001">
    <property type="protein sequence ID" value="SDF74252.1"/>
    <property type="molecule type" value="Genomic_DNA"/>
</dbReference>